<sequence>MYFVPKFLNRRASGVTSPQWLSNVHTQCETNWYDWLKWIYNTVHSSIYIRLHYSIHTHTHTHTHICMNGVASDVLRKQRMKPCVYRFSVIDTLCWLQLLHCFILF</sequence>
<evidence type="ECO:0000313" key="1">
    <source>
        <dbReference type="EMBL" id="KOF98715.1"/>
    </source>
</evidence>
<organism evidence="1">
    <name type="scientific">Octopus bimaculoides</name>
    <name type="common">California two-spotted octopus</name>
    <dbReference type="NCBI Taxonomy" id="37653"/>
    <lineage>
        <taxon>Eukaryota</taxon>
        <taxon>Metazoa</taxon>
        <taxon>Spiralia</taxon>
        <taxon>Lophotrochozoa</taxon>
        <taxon>Mollusca</taxon>
        <taxon>Cephalopoda</taxon>
        <taxon>Coleoidea</taxon>
        <taxon>Octopodiformes</taxon>
        <taxon>Octopoda</taxon>
        <taxon>Incirrata</taxon>
        <taxon>Octopodidae</taxon>
        <taxon>Octopus</taxon>
    </lineage>
</organism>
<gene>
    <name evidence="1" type="ORF">OCBIM_22023605mg</name>
</gene>
<dbReference type="EMBL" id="KQ416092">
    <property type="protein sequence ID" value="KOF98715.1"/>
    <property type="molecule type" value="Genomic_DNA"/>
</dbReference>
<reference evidence="1" key="1">
    <citation type="submission" date="2015-07" db="EMBL/GenBank/DDBJ databases">
        <title>MeaNS - Measles Nucleotide Surveillance Program.</title>
        <authorList>
            <person name="Tran T."/>
            <person name="Druce J."/>
        </authorList>
    </citation>
    <scope>NUCLEOTIDE SEQUENCE</scope>
    <source>
        <strain evidence="1">UCB-OBI-ISO-001</strain>
        <tissue evidence="1">Gonad</tissue>
    </source>
</reference>
<proteinExistence type="predicted"/>
<accession>A0A0L8ICG4</accession>
<protein>
    <submittedName>
        <fullName evidence="1">Uncharacterized protein</fullName>
    </submittedName>
</protein>
<name>A0A0L8ICG4_OCTBM</name>
<dbReference type="AlphaFoldDB" id="A0A0L8ICG4"/>